<dbReference type="InterPro" id="IPR036852">
    <property type="entry name" value="Peptidase_S8/S53_dom_sf"/>
</dbReference>
<reference evidence="7 8" key="1">
    <citation type="submission" date="2017-04" db="EMBL/GenBank/DDBJ databases">
        <authorList>
            <person name="Afonso C.L."/>
            <person name="Miller P.J."/>
            <person name="Scott M.A."/>
            <person name="Spackman E."/>
            <person name="Goraichik I."/>
            <person name="Dimitrov K.M."/>
            <person name="Suarez D.L."/>
            <person name="Swayne D.E."/>
        </authorList>
    </citation>
    <scope>NUCLEOTIDE SEQUENCE [LARGE SCALE GENOMIC DNA]</scope>
    <source>
        <strain evidence="7 8">DSM 43828</strain>
    </source>
</reference>
<dbReference type="InterPro" id="IPR051048">
    <property type="entry name" value="Peptidase_S8/S53_subtilisin"/>
</dbReference>
<evidence type="ECO:0000256" key="5">
    <source>
        <dbReference type="PROSITE-ProRule" id="PRU01240"/>
    </source>
</evidence>
<dbReference type="InterPro" id="IPR023827">
    <property type="entry name" value="Peptidase_S8_Asp-AS"/>
</dbReference>
<protein>
    <submittedName>
        <fullName evidence="7">Subtilase family protein</fullName>
    </submittedName>
</protein>
<dbReference type="Pfam" id="PF00082">
    <property type="entry name" value="Peptidase_S8"/>
    <property type="match status" value="1"/>
</dbReference>
<dbReference type="Proteomes" id="UP000192674">
    <property type="component" value="Unassembled WGS sequence"/>
</dbReference>
<comment type="caution">
    <text evidence="5">Lacks conserved residue(s) required for the propagation of feature annotation.</text>
</comment>
<evidence type="ECO:0000256" key="1">
    <source>
        <dbReference type="ARBA" id="ARBA00011073"/>
    </source>
</evidence>
<dbReference type="PANTHER" id="PTHR43399:SF4">
    <property type="entry name" value="CELL WALL-ASSOCIATED PROTEASE"/>
    <property type="match status" value="1"/>
</dbReference>
<keyword evidence="3" id="KW-0378">Hydrolase</keyword>
<organism evidence="7 8">
    <name type="scientific">Kibdelosporangium aridum</name>
    <dbReference type="NCBI Taxonomy" id="2030"/>
    <lineage>
        <taxon>Bacteria</taxon>
        <taxon>Bacillati</taxon>
        <taxon>Actinomycetota</taxon>
        <taxon>Actinomycetes</taxon>
        <taxon>Pseudonocardiales</taxon>
        <taxon>Pseudonocardiaceae</taxon>
        <taxon>Kibdelosporangium</taxon>
    </lineage>
</organism>
<dbReference type="GO" id="GO:0004252">
    <property type="term" value="F:serine-type endopeptidase activity"/>
    <property type="evidence" value="ECO:0007669"/>
    <property type="project" value="InterPro"/>
</dbReference>
<evidence type="ECO:0000256" key="4">
    <source>
        <dbReference type="ARBA" id="ARBA00022825"/>
    </source>
</evidence>
<dbReference type="InterPro" id="IPR022398">
    <property type="entry name" value="Peptidase_S8_His-AS"/>
</dbReference>
<dbReference type="Gene3D" id="3.40.50.200">
    <property type="entry name" value="Peptidase S8/S53 domain"/>
    <property type="match status" value="1"/>
</dbReference>
<dbReference type="InterPro" id="IPR015500">
    <property type="entry name" value="Peptidase_S8_subtilisin-rel"/>
</dbReference>
<dbReference type="EMBL" id="FWXV01000003">
    <property type="protein sequence ID" value="SMD05579.1"/>
    <property type="molecule type" value="Genomic_DNA"/>
</dbReference>
<evidence type="ECO:0000313" key="8">
    <source>
        <dbReference type="Proteomes" id="UP000192674"/>
    </source>
</evidence>
<keyword evidence="2" id="KW-0645">Protease</keyword>
<dbReference type="PROSITE" id="PS00137">
    <property type="entry name" value="SUBTILASE_HIS"/>
    <property type="match status" value="1"/>
</dbReference>
<evidence type="ECO:0000259" key="6">
    <source>
        <dbReference type="Pfam" id="PF00082"/>
    </source>
</evidence>
<dbReference type="GO" id="GO:0006508">
    <property type="term" value="P:proteolysis"/>
    <property type="evidence" value="ECO:0007669"/>
    <property type="project" value="UniProtKB-KW"/>
</dbReference>
<dbReference type="PROSITE" id="PS00136">
    <property type="entry name" value="SUBTILASE_ASP"/>
    <property type="match status" value="1"/>
</dbReference>
<dbReference type="SUPFAM" id="SSF52743">
    <property type="entry name" value="Subtilisin-like"/>
    <property type="match status" value="1"/>
</dbReference>
<comment type="similarity">
    <text evidence="1 5">Belongs to the peptidase S8 family.</text>
</comment>
<gene>
    <name evidence="7" type="ORF">SAMN05661093_03980</name>
</gene>
<dbReference type="PRINTS" id="PR00723">
    <property type="entry name" value="SUBTILISIN"/>
</dbReference>
<feature type="domain" description="Peptidase S8/S53" evidence="6">
    <location>
        <begin position="9"/>
        <end position="68"/>
    </location>
</feature>
<dbReference type="AlphaFoldDB" id="A0A1Y5XLY9"/>
<dbReference type="InterPro" id="IPR000209">
    <property type="entry name" value="Peptidase_S8/S53_dom"/>
</dbReference>
<dbReference type="PANTHER" id="PTHR43399">
    <property type="entry name" value="SUBTILISIN-RELATED"/>
    <property type="match status" value="1"/>
</dbReference>
<keyword evidence="8" id="KW-1185">Reference proteome</keyword>
<evidence type="ECO:0000256" key="3">
    <source>
        <dbReference type="ARBA" id="ARBA00022801"/>
    </source>
</evidence>
<evidence type="ECO:0000256" key="2">
    <source>
        <dbReference type="ARBA" id="ARBA00022670"/>
    </source>
</evidence>
<evidence type="ECO:0000313" key="7">
    <source>
        <dbReference type="EMBL" id="SMD05579.1"/>
    </source>
</evidence>
<proteinExistence type="inferred from homology"/>
<name>A0A1Y5XLY9_KIBAR</name>
<keyword evidence="4" id="KW-0720">Serine protease</keyword>
<accession>A0A1Y5XLY9</accession>
<sequence>MAGGLHRLGVTVAVLDTGIDATHPDFAGRIVDAKDFTTEENADDTFGHGTHVASTIAGDGKYRGVAPRSTG</sequence>
<dbReference type="PROSITE" id="PS51892">
    <property type="entry name" value="SUBTILASE"/>
    <property type="match status" value="1"/>
</dbReference>